<dbReference type="PROSITE" id="PS51320">
    <property type="entry name" value="TIFY"/>
    <property type="match status" value="1"/>
</dbReference>
<dbReference type="GO" id="GO:0005634">
    <property type="term" value="C:nucleus"/>
    <property type="evidence" value="ECO:0007669"/>
    <property type="project" value="UniProtKB-SubCell"/>
</dbReference>
<evidence type="ECO:0000256" key="1">
    <source>
        <dbReference type="ARBA" id="ARBA00008614"/>
    </source>
</evidence>
<accession>A0AAF0QEU3</accession>
<keyword evidence="2" id="KW-1184">Jasmonic acid signaling pathway</keyword>
<protein>
    <recommendedName>
        <fullName evidence="2">Protein TIFY</fullName>
    </recommendedName>
    <alternativeName>
        <fullName evidence="2">Jasmonate ZIM domain-containing protein</fullName>
    </alternativeName>
</protein>
<dbReference type="GO" id="GO:0031347">
    <property type="term" value="P:regulation of defense response"/>
    <property type="evidence" value="ECO:0007669"/>
    <property type="project" value="UniProtKB-UniRule"/>
</dbReference>
<dbReference type="PANTHER" id="PTHR33077">
    <property type="entry name" value="PROTEIN TIFY 4A-RELATED-RELATED"/>
    <property type="match status" value="1"/>
</dbReference>
<feature type="region of interest" description="Disordered" evidence="3">
    <location>
        <begin position="321"/>
        <end position="341"/>
    </location>
</feature>
<dbReference type="Pfam" id="PF06200">
    <property type="entry name" value="tify"/>
    <property type="match status" value="1"/>
</dbReference>
<dbReference type="EMBL" id="CP133614">
    <property type="protein sequence ID" value="WMV22499.1"/>
    <property type="molecule type" value="Genomic_DNA"/>
</dbReference>
<dbReference type="AlphaFoldDB" id="A0AAF0QEU3"/>
<dbReference type="InterPro" id="IPR010399">
    <property type="entry name" value="Tify_dom"/>
</dbReference>
<evidence type="ECO:0000313" key="5">
    <source>
        <dbReference type="EMBL" id="WMV22499.1"/>
    </source>
</evidence>
<dbReference type="InterPro" id="IPR040390">
    <property type="entry name" value="TIFY/JAZ"/>
</dbReference>
<keyword evidence="2" id="KW-0539">Nucleus</keyword>
<evidence type="ECO:0000313" key="6">
    <source>
        <dbReference type="Proteomes" id="UP001234989"/>
    </source>
</evidence>
<dbReference type="SMART" id="SM00979">
    <property type="entry name" value="TIFY"/>
    <property type="match status" value="1"/>
</dbReference>
<sequence length="349" mass="38280">MSNLCDGRRRTGDGKAPERSSFVQTCNLLSQFIKGKATIRDLNLGVAGQTEAAGKTETATMDLLTVMEKPSIDLTKEEHKSVDLVTTESSREKEAAVNEPSTSKEAPKEPKAAQLTMFYDGKVIVFDDFPADKARAVMLLASKGCHQSSFGTFQTTNIDKINTCTAAPASLTSNRTDSVAPQQQHLQIKPDSSSAAPQQHKHNLPPLHVCSSTKTDHLKPGSVSSAPLVEQEQHKQIQSQAAGISSSSGEQITSSFSFYMEVFGYTQNIRKVKFSKIGSNMHYIFGFSELPIARRSSLHRFLEKRKDRAIVRAPYQVVHNNPLLPSSSNTNGESSSKDCEDQLDLNFKL</sequence>
<dbReference type="GO" id="GO:2000022">
    <property type="term" value="P:regulation of jasmonic acid mediated signaling pathway"/>
    <property type="evidence" value="ECO:0007669"/>
    <property type="project" value="UniProtKB-UniRule"/>
</dbReference>
<comment type="similarity">
    <text evidence="1 2">Belongs to the TIFY/JAZ family.</text>
</comment>
<feature type="compositionally biased region" description="Low complexity" evidence="3">
    <location>
        <begin position="321"/>
        <end position="334"/>
    </location>
</feature>
<organism evidence="5 6">
    <name type="scientific">Solanum verrucosum</name>
    <dbReference type="NCBI Taxonomy" id="315347"/>
    <lineage>
        <taxon>Eukaryota</taxon>
        <taxon>Viridiplantae</taxon>
        <taxon>Streptophyta</taxon>
        <taxon>Embryophyta</taxon>
        <taxon>Tracheophyta</taxon>
        <taxon>Spermatophyta</taxon>
        <taxon>Magnoliopsida</taxon>
        <taxon>eudicotyledons</taxon>
        <taxon>Gunneridae</taxon>
        <taxon>Pentapetalae</taxon>
        <taxon>asterids</taxon>
        <taxon>lamiids</taxon>
        <taxon>Solanales</taxon>
        <taxon>Solanaceae</taxon>
        <taxon>Solanoideae</taxon>
        <taxon>Solaneae</taxon>
        <taxon>Solanum</taxon>
    </lineage>
</organism>
<proteinExistence type="inferred from homology"/>
<name>A0AAF0QEU3_SOLVR</name>
<feature type="region of interest" description="Disordered" evidence="3">
    <location>
        <begin position="175"/>
        <end position="203"/>
    </location>
</feature>
<feature type="domain" description="Tify" evidence="4">
    <location>
        <begin position="108"/>
        <end position="143"/>
    </location>
</feature>
<evidence type="ECO:0000256" key="2">
    <source>
        <dbReference type="RuleBase" id="RU369065"/>
    </source>
</evidence>
<dbReference type="InterPro" id="IPR018467">
    <property type="entry name" value="CCT_CS"/>
</dbReference>
<comment type="subcellular location">
    <subcellularLocation>
        <location evidence="2">Nucleus</location>
    </subcellularLocation>
</comment>
<comment type="domain">
    <text evidence="2">The jas domain is required for interaction with COI1.</text>
</comment>
<dbReference type="PANTHER" id="PTHR33077:SF53">
    <property type="entry name" value="PROTEIN TIFY"/>
    <property type="match status" value="1"/>
</dbReference>
<evidence type="ECO:0000256" key="3">
    <source>
        <dbReference type="SAM" id="MobiDB-lite"/>
    </source>
</evidence>
<dbReference type="Proteomes" id="UP001234989">
    <property type="component" value="Chromosome 3"/>
</dbReference>
<feature type="region of interest" description="Disordered" evidence="3">
    <location>
        <begin position="86"/>
        <end position="109"/>
    </location>
</feature>
<keyword evidence="6" id="KW-1185">Reference proteome</keyword>
<gene>
    <name evidence="5" type="ORF">MTR67_015884</name>
</gene>
<dbReference type="Pfam" id="PF09425">
    <property type="entry name" value="Jas_motif"/>
    <property type="match status" value="1"/>
</dbReference>
<comment type="function">
    <text evidence="2">Repressor of jasmonate responses.</text>
</comment>
<evidence type="ECO:0000259" key="4">
    <source>
        <dbReference type="PROSITE" id="PS51320"/>
    </source>
</evidence>
<reference evidence="5" key="1">
    <citation type="submission" date="2023-08" db="EMBL/GenBank/DDBJ databases">
        <title>A de novo genome assembly of Solanum verrucosum Schlechtendal, a Mexican diploid species geographically isolated from the other diploid A-genome species in potato relatives.</title>
        <authorList>
            <person name="Hosaka K."/>
        </authorList>
    </citation>
    <scope>NUCLEOTIDE SEQUENCE</scope>
    <source>
        <tissue evidence="5">Young leaves</tissue>
    </source>
</reference>
<feature type="compositionally biased region" description="Polar residues" evidence="3">
    <location>
        <begin position="175"/>
        <end position="197"/>
    </location>
</feature>
<dbReference type="GO" id="GO:0009611">
    <property type="term" value="P:response to wounding"/>
    <property type="evidence" value="ECO:0007669"/>
    <property type="project" value="UniProtKB-UniRule"/>
</dbReference>